<dbReference type="Gene3D" id="3.40.50.20">
    <property type="match status" value="1"/>
</dbReference>
<dbReference type="InterPro" id="IPR052032">
    <property type="entry name" value="ATP-dep_AA_Ligase"/>
</dbReference>
<dbReference type="InterPro" id="IPR013815">
    <property type="entry name" value="ATP_grasp_subdomain_1"/>
</dbReference>
<gene>
    <name evidence="5" type="ORF">METZ01_LOCUS244888</name>
</gene>
<evidence type="ECO:0000256" key="3">
    <source>
        <dbReference type="ARBA" id="ARBA00022840"/>
    </source>
</evidence>
<feature type="domain" description="ATP-grasp" evidence="4">
    <location>
        <begin position="106"/>
        <end position="304"/>
    </location>
</feature>
<feature type="non-terminal residue" evidence="5">
    <location>
        <position position="358"/>
    </location>
</feature>
<dbReference type="InterPro" id="IPR011761">
    <property type="entry name" value="ATP-grasp"/>
</dbReference>
<dbReference type="PANTHER" id="PTHR43585:SF2">
    <property type="entry name" value="ATP-GRASP ENZYME FSQD"/>
    <property type="match status" value="1"/>
</dbReference>
<evidence type="ECO:0000259" key="4">
    <source>
        <dbReference type="PROSITE" id="PS50975"/>
    </source>
</evidence>
<dbReference type="GO" id="GO:0005524">
    <property type="term" value="F:ATP binding"/>
    <property type="evidence" value="ECO:0007669"/>
    <property type="project" value="UniProtKB-KW"/>
</dbReference>
<keyword evidence="3" id="KW-0067">ATP-binding</keyword>
<keyword evidence="2" id="KW-0547">Nucleotide-binding</keyword>
<accession>A0A382HXA5</accession>
<dbReference type="SMART" id="SM01209">
    <property type="entry name" value="GARS_A"/>
    <property type="match status" value="1"/>
</dbReference>
<dbReference type="PROSITE" id="PS50975">
    <property type="entry name" value="ATP_GRASP"/>
    <property type="match status" value="1"/>
</dbReference>
<dbReference type="SUPFAM" id="SSF56059">
    <property type="entry name" value="Glutathione synthetase ATP-binding domain-like"/>
    <property type="match status" value="1"/>
</dbReference>
<dbReference type="Pfam" id="PF02655">
    <property type="entry name" value="ATP-grasp_3"/>
    <property type="match status" value="1"/>
</dbReference>
<dbReference type="Gene3D" id="3.30.1490.20">
    <property type="entry name" value="ATP-grasp fold, A domain"/>
    <property type="match status" value="1"/>
</dbReference>
<keyword evidence="1" id="KW-0436">Ligase</keyword>
<organism evidence="5">
    <name type="scientific">marine metagenome</name>
    <dbReference type="NCBI Taxonomy" id="408172"/>
    <lineage>
        <taxon>unclassified sequences</taxon>
        <taxon>metagenomes</taxon>
        <taxon>ecological metagenomes</taxon>
    </lineage>
</organism>
<dbReference type="AlphaFoldDB" id="A0A382HXA5"/>
<sequence>MKSIVLLGGGTEQVDAIKISKELGYNTIVLDSNPLAIGRKFSDKFIQCDIKNSTEVFRNIENLNVNGLMVHAIELSNVVAEVSEKLGFPSIPREVAINATNKLKRLEILKKNHIPCAEFGSAINVNEAKNIAKNIGYPVVIKPVDNAGSRGVIQIKNSEKMEQYFDESIIFCKNKKEIIIEEYLTGPQVSTETVVYKNKCYTTGFSDRNYSNLKKYEPYFIEDGGDMPSNLPDETQKEAIQIAEKAIKSLGINFGAAKGDILIHNNTPYVLEMASRTSGGRFASHQVPAATGVNVLFPLIKMSVSDPISVEEFKPKFNRGSSQRYIIPNPGKIVSVTGVDKARKIEGVVDIILFNDLK</sequence>
<dbReference type="Gene3D" id="3.30.470.20">
    <property type="entry name" value="ATP-grasp fold, B domain"/>
    <property type="match status" value="1"/>
</dbReference>
<evidence type="ECO:0000256" key="2">
    <source>
        <dbReference type="ARBA" id="ARBA00022741"/>
    </source>
</evidence>
<dbReference type="PANTHER" id="PTHR43585">
    <property type="entry name" value="FUMIPYRROLE BIOSYNTHESIS PROTEIN C"/>
    <property type="match status" value="1"/>
</dbReference>
<reference evidence="5" key="1">
    <citation type="submission" date="2018-05" db="EMBL/GenBank/DDBJ databases">
        <authorList>
            <person name="Lanie J.A."/>
            <person name="Ng W.-L."/>
            <person name="Kazmierczak K.M."/>
            <person name="Andrzejewski T.M."/>
            <person name="Davidsen T.M."/>
            <person name="Wayne K.J."/>
            <person name="Tettelin H."/>
            <person name="Glass J.I."/>
            <person name="Rusch D."/>
            <person name="Podicherti R."/>
            <person name="Tsui H.-C.T."/>
            <person name="Winkler M.E."/>
        </authorList>
    </citation>
    <scope>NUCLEOTIDE SEQUENCE</scope>
</reference>
<protein>
    <recommendedName>
        <fullName evidence="4">ATP-grasp domain-containing protein</fullName>
    </recommendedName>
</protein>
<proteinExistence type="predicted"/>
<name>A0A382HXA5_9ZZZZ</name>
<evidence type="ECO:0000256" key="1">
    <source>
        <dbReference type="ARBA" id="ARBA00022598"/>
    </source>
</evidence>
<dbReference type="GO" id="GO:0046872">
    <property type="term" value="F:metal ion binding"/>
    <property type="evidence" value="ECO:0007669"/>
    <property type="project" value="InterPro"/>
</dbReference>
<dbReference type="InterPro" id="IPR003806">
    <property type="entry name" value="ATP-grasp_PylC-type"/>
</dbReference>
<dbReference type="GO" id="GO:0016874">
    <property type="term" value="F:ligase activity"/>
    <property type="evidence" value="ECO:0007669"/>
    <property type="project" value="UniProtKB-KW"/>
</dbReference>
<dbReference type="EMBL" id="UINC01063908">
    <property type="protein sequence ID" value="SVB92034.1"/>
    <property type="molecule type" value="Genomic_DNA"/>
</dbReference>
<evidence type="ECO:0000313" key="5">
    <source>
        <dbReference type="EMBL" id="SVB92034.1"/>
    </source>
</evidence>